<evidence type="ECO:0000256" key="1">
    <source>
        <dbReference type="SAM" id="MobiDB-lite"/>
    </source>
</evidence>
<feature type="transmembrane region" description="Helical" evidence="2">
    <location>
        <begin position="77"/>
        <end position="97"/>
    </location>
</feature>
<dbReference type="EMBL" id="JBHMEI010000021">
    <property type="protein sequence ID" value="MFB9204901.1"/>
    <property type="molecule type" value="Genomic_DNA"/>
</dbReference>
<accession>A0ABV5IK79</accession>
<keyword evidence="4" id="KW-1185">Reference proteome</keyword>
<organism evidence="3 4">
    <name type="scientific">Nonomuraea spiralis</name>
    <dbReference type="NCBI Taxonomy" id="46182"/>
    <lineage>
        <taxon>Bacteria</taxon>
        <taxon>Bacillati</taxon>
        <taxon>Actinomycetota</taxon>
        <taxon>Actinomycetes</taxon>
        <taxon>Streptosporangiales</taxon>
        <taxon>Streptosporangiaceae</taxon>
        <taxon>Nonomuraea</taxon>
    </lineage>
</organism>
<feature type="region of interest" description="Disordered" evidence="1">
    <location>
        <begin position="1"/>
        <end position="29"/>
    </location>
</feature>
<evidence type="ECO:0000256" key="2">
    <source>
        <dbReference type="SAM" id="Phobius"/>
    </source>
</evidence>
<proteinExistence type="predicted"/>
<keyword evidence="2" id="KW-1133">Transmembrane helix</keyword>
<dbReference type="Pfam" id="PF13576">
    <property type="entry name" value="Pentapeptide_3"/>
    <property type="match status" value="2"/>
</dbReference>
<evidence type="ECO:0000313" key="4">
    <source>
        <dbReference type="Proteomes" id="UP001589647"/>
    </source>
</evidence>
<gene>
    <name evidence="3" type="ORF">ACFFV7_27160</name>
</gene>
<dbReference type="RefSeq" id="WP_189649661.1">
    <property type="nucleotide sequence ID" value="NZ_BMRC01000010.1"/>
</dbReference>
<dbReference type="SUPFAM" id="SSF141571">
    <property type="entry name" value="Pentapeptide repeat-like"/>
    <property type="match status" value="1"/>
</dbReference>
<dbReference type="Gene3D" id="2.160.20.80">
    <property type="entry name" value="E3 ubiquitin-protein ligase SopA"/>
    <property type="match status" value="1"/>
</dbReference>
<name>A0ABV5IK79_9ACTN</name>
<sequence length="390" mass="42699">MGLFPRPPRVSARPREPRPPRVSARPPELRPPRSMWWWTLPAALLIGAAAWATTAWLLQDLNTVPVSGRVAARIEAVRTALAAAAGVGAAVTLLLAVRRQRHQELATAHTTHDANERRVTELYTKAVEHLGSDQAAIRLGGMYALERLAEHTPALQGTVAEVICAYLRGPWTPPARRKASAVPAGPDPREERQVRLAAQRILARHLHHSPPPARRWWQPRDSGDADRLHWPGTRLDLTGATLVDFEFVECRVADADFREATFAGETMFAATTFTGRANFAGATFTGDASFTWVTFADGHPGLDGADFDGATFADDASFRHATFTRSPRFERTAFLRDAVFDGAVFGGGARFVGTAVVGEVSFVAVKGLEMTGLPAGRQRWRRIVRRRGRG</sequence>
<comment type="caution">
    <text evidence="3">The sequence shown here is derived from an EMBL/GenBank/DDBJ whole genome shotgun (WGS) entry which is preliminary data.</text>
</comment>
<dbReference type="Proteomes" id="UP001589647">
    <property type="component" value="Unassembled WGS sequence"/>
</dbReference>
<dbReference type="InterPro" id="IPR001646">
    <property type="entry name" value="5peptide_repeat"/>
</dbReference>
<reference evidence="3 4" key="1">
    <citation type="submission" date="2024-09" db="EMBL/GenBank/DDBJ databases">
        <authorList>
            <person name="Sun Q."/>
            <person name="Mori K."/>
        </authorList>
    </citation>
    <scope>NUCLEOTIDE SEQUENCE [LARGE SCALE GENOMIC DNA]</scope>
    <source>
        <strain evidence="3 4">CCM 3426</strain>
    </source>
</reference>
<keyword evidence="2" id="KW-0472">Membrane</keyword>
<keyword evidence="2" id="KW-0812">Transmembrane</keyword>
<evidence type="ECO:0000313" key="3">
    <source>
        <dbReference type="EMBL" id="MFB9204901.1"/>
    </source>
</evidence>
<protein>
    <submittedName>
        <fullName evidence="3">Pentapeptide repeat-containing protein</fullName>
    </submittedName>
</protein>
<feature type="transmembrane region" description="Helical" evidence="2">
    <location>
        <begin position="35"/>
        <end position="57"/>
    </location>
</feature>